<proteinExistence type="inferred from homology"/>
<evidence type="ECO:0000256" key="1">
    <source>
        <dbReference type="ARBA" id="ARBA00004173"/>
    </source>
</evidence>
<protein>
    <recommendedName>
        <fullName evidence="7">Protein arginine methyltransferase NDUFAF7</fullName>
        <ecNumber evidence="7">2.1.1.320</ecNumber>
    </recommendedName>
</protein>
<keyword evidence="10" id="KW-1185">Reference proteome</keyword>
<gene>
    <name evidence="9" type="ORF">DB88DRAFT_42475</name>
</gene>
<dbReference type="GO" id="GO:0005739">
    <property type="term" value="C:mitochondrion"/>
    <property type="evidence" value="ECO:0007669"/>
    <property type="project" value="UniProtKB-SubCell"/>
</dbReference>
<dbReference type="EMBL" id="JAODAN010000001">
    <property type="protein sequence ID" value="KAK1927657.1"/>
    <property type="molecule type" value="Genomic_DNA"/>
</dbReference>
<evidence type="ECO:0000256" key="3">
    <source>
        <dbReference type="ARBA" id="ARBA00022603"/>
    </source>
</evidence>
<evidence type="ECO:0000256" key="6">
    <source>
        <dbReference type="ARBA" id="ARBA00048612"/>
    </source>
</evidence>
<dbReference type="Gene3D" id="3.40.50.12710">
    <property type="match status" value="1"/>
</dbReference>
<reference evidence="9" key="1">
    <citation type="submission" date="2023-02" db="EMBL/GenBank/DDBJ databases">
        <title>Identification and recombinant expression of a fungal hydrolase from Papiliotrema laurentii that hydrolyzes apple cutin and clears colloidal polyester polyurethane.</title>
        <authorList>
            <consortium name="DOE Joint Genome Institute"/>
            <person name="Roman V.A."/>
            <person name="Bojanowski C."/>
            <person name="Crable B.R."/>
            <person name="Wagner D.N."/>
            <person name="Hung C.S."/>
            <person name="Nadeau L.J."/>
            <person name="Schratz L."/>
            <person name="Haridas S."/>
            <person name="Pangilinan J."/>
            <person name="Lipzen A."/>
            <person name="Na H."/>
            <person name="Yan M."/>
            <person name="Ng V."/>
            <person name="Grigoriev I.V."/>
            <person name="Spatafora J.W."/>
            <person name="Barlow D."/>
            <person name="Biffinger J."/>
            <person name="Kelley-Loughnane N."/>
            <person name="Varaljay V.A."/>
            <person name="Crookes-Goodson W.J."/>
        </authorList>
    </citation>
    <scope>NUCLEOTIDE SEQUENCE</scope>
    <source>
        <strain evidence="9">5307AH</strain>
    </source>
</reference>
<evidence type="ECO:0000256" key="5">
    <source>
        <dbReference type="ARBA" id="ARBA00023128"/>
    </source>
</evidence>
<dbReference type="Pfam" id="PF02636">
    <property type="entry name" value="Methyltransf_28"/>
    <property type="match status" value="1"/>
</dbReference>
<comment type="subcellular location">
    <subcellularLocation>
        <location evidence="1 7">Mitochondrion</location>
    </subcellularLocation>
</comment>
<sequence>MVAGPATRSLKRQIQSLFKLPSCVRCLSTAPLPSAPLPVKGGPLASLLRNSIKATGPLPLSRYMQFCLSHPLHGYYAQGDVFGQKGDFITSPEISQIFGELVAIWLLTRYMSAGSPKRCRIIELGPGRGTLMEDVLRTLTTFPAIREAIKGVVLVENSENMRAVQSEKLGKQCEQAGIALSWHDKVDDVEPSEDFTMFIAHEFFDAMPVNLFERTNDGFREVCVDIDPAYDPLLPSPSSSSGLRLAIARDSTTLASVLPATSVRFAELPVGSRVEIAPDSWQIMRRIGEVLGAEGAGGGAGLVVDYGGDQSFGSSFRAFKNHKIVDIFEEPGTADLTANVDFTYLKESLADSGTHTLGPIPQSAFLLRLGLQARLQKLLDSAPTPERKEDLRQGAMRLIDRLGMGSQYQVMGVTTTPPEVEVYPFPLPSADQNDSSPGKAAGDVASSAASSGPSE</sequence>
<dbReference type="AlphaFoldDB" id="A0AAD9FX48"/>
<evidence type="ECO:0000256" key="8">
    <source>
        <dbReference type="SAM" id="MobiDB-lite"/>
    </source>
</evidence>
<dbReference type="PANTHER" id="PTHR12049:SF7">
    <property type="entry name" value="PROTEIN ARGININE METHYLTRANSFERASE NDUFAF7, MITOCHONDRIAL"/>
    <property type="match status" value="1"/>
</dbReference>
<feature type="compositionally biased region" description="Low complexity" evidence="8">
    <location>
        <begin position="438"/>
        <end position="455"/>
    </location>
</feature>
<dbReference type="EC" id="2.1.1.320" evidence="7"/>
<evidence type="ECO:0000256" key="2">
    <source>
        <dbReference type="ARBA" id="ARBA00005891"/>
    </source>
</evidence>
<dbReference type="GO" id="GO:0032259">
    <property type="term" value="P:methylation"/>
    <property type="evidence" value="ECO:0007669"/>
    <property type="project" value="UniProtKB-KW"/>
</dbReference>
<dbReference type="InterPro" id="IPR029063">
    <property type="entry name" value="SAM-dependent_MTases_sf"/>
</dbReference>
<dbReference type="GO" id="GO:0032981">
    <property type="term" value="P:mitochondrial respiratory chain complex I assembly"/>
    <property type="evidence" value="ECO:0007669"/>
    <property type="project" value="TreeGrafter"/>
</dbReference>
<keyword evidence="4 7" id="KW-0808">Transferase</keyword>
<name>A0AAD9FX48_PAPLA</name>
<dbReference type="InterPro" id="IPR038375">
    <property type="entry name" value="NDUFAF7_sf"/>
</dbReference>
<keyword evidence="3 7" id="KW-0489">Methyltransferase</keyword>
<accession>A0AAD9FX48</accession>
<keyword evidence="5 7" id="KW-0496">Mitochondrion</keyword>
<evidence type="ECO:0000313" key="10">
    <source>
        <dbReference type="Proteomes" id="UP001182556"/>
    </source>
</evidence>
<comment type="caution">
    <text evidence="9">The sequence shown here is derived from an EMBL/GenBank/DDBJ whole genome shotgun (WGS) entry which is preliminary data.</text>
</comment>
<dbReference type="SUPFAM" id="SSF53335">
    <property type="entry name" value="S-adenosyl-L-methionine-dependent methyltransferases"/>
    <property type="match status" value="1"/>
</dbReference>
<dbReference type="InterPro" id="IPR003788">
    <property type="entry name" value="NDUFAF7"/>
</dbReference>
<feature type="region of interest" description="Disordered" evidence="8">
    <location>
        <begin position="419"/>
        <end position="455"/>
    </location>
</feature>
<dbReference type="Proteomes" id="UP001182556">
    <property type="component" value="Unassembled WGS sequence"/>
</dbReference>
<evidence type="ECO:0000256" key="4">
    <source>
        <dbReference type="ARBA" id="ARBA00022679"/>
    </source>
</evidence>
<comment type="catalytic activity">
    <reaction evidence="6 7">
        <text>L-arginyl-[protein] + 2 S-adenosyl-L-methionine = N(omega),N(omega)'-dimethyl-L-arginyl-[protein] + 2 S-adenosyl-L-homocysteine + 2 H(+)</text>
        <dbReference type="Rhea" id="RHEA:48108"/>
        <dbReference type="Rhea" id="RHEA-COMP:10532"/>
        <dbReference type="Rhea" id="RHEA-COMP:11992"/>
        <dbReference type="ChEBI" id="CHEBI:15378"/>
        <dbReference type="ChEBI" id="CHEBI:29965"/>
        <dbReference type="ChEBI" id="CHEBI:57856"/>
        <dbReference type="ChEBI" id="CHEBI:59789"/>
        <dbReference type="ChEBI" id="CHEBI:88221"/>
        <dbReference type="EC" id="2.1.1.320"/>
    </reaction>
</comment>
<organism evidence="9 10">
    <name type="scientific">Papiliotrema laurentii</name>
    <name type="common">Cryptococcus laurentii</name>
    <dbReference type="NCBI Taxonomy" id="5418"/>
    <lineage>
        <taxon>Eukaryota</taxon>
        <taxon>Fungi</taxon>
        <taxon>Dikarya</taxon>
        <taxon>Basidiomycota</taxon>
        <taxon>Agaricomycotina</taxon>
        <taxon>Tremellomycetes</taxon>
        <taxon>Tremellales</taxon>
        <taxon>Rhynchogastremaceae</taxon>
        <taxon>Papiliotrema</taxon>
    </lineage>
</organism>
<comment type="similarity">
    <text evidence="2 7">Belongs to the NDUFAF7 family.</text>
</comment>
<dbReference type="GO" id="GO:0035243">
    <property type="term" value="F:protein-arginine omega-N symmetric methyltransferase activity"/>
    <property type="evidence" value="ECO:0007669"/>
    <property type="project" value="UniProtKB-EC"/>
</dbReference>
<dbReference type="PANTHER" id="PTHR12049">
    <property type="entry name" value="PROTEIN ARGININE METHYLTRANSFERASE NDUFAF7, MITOCHONDRIAL"/>
    <property type="match status" value="1"/>
</dbReference>
<evidence type="ECO:0000313" key="9">
    <source>
        <dbReference type="EMBL" id="KAK1927657.1"/>
    </source>
</evidence>
<comment type="function">
    <text evidence="7">Arginine methyltransferase involved in the assembly or stability of mitochondrial NADH:ubiquinone oxidoreductase complex (complex I).</text>
</comment>
<evidence type="ECO:0000256" key="7">
    <source>
        <dbReference type="RuleBase" id="RU364114"/>
    </source>
</evidence>